<evidence type="ECO:0000313" key="8">
    <source>
        <dbReference type="EMBL" id="REG07222.1"/>
    </source>
</evidence>
<evidence type="ECO:0000256" key="6">
    <source>
        <dbReference type="NCBIfam" id="TIGR01068"/>
    </source>
</evidence>
<accession>A0A347ZW46</accession>
<name>A0A347ZW46_9CHLR</name>
<dbReference type="PANTHER" id="PTHR45663:SF11">
    <property type="entry name" value="GEO12009P1"/>
    <property type="match status" value="1"/>
</dbReference>
<dbReference type="PROSITE" id="PS51352">
    <property type="entry name" value="THIOREDOXIN_2"/>
    <property type="match status" value="1"/>
</dbReference>
<keyword evidence="5" id="KW-0676">Redox-active center</keyword>
<dbReference type="GO" id="GO:0005737">
    <property type="term" value="C:cytoplasm"/>
    <property type="evidence" value="ECO:0007669"/>
    <property type="project" value="TreeGrafter"/>
</dbReference>
<keyword evidence="4" id="KW-1015">Disulfide bond</keyword>
<dbReference type="Pfam" id="PF14561">
    <property type="entry name" value="TPR_20"/>
    <property type="match status" value="1"/>
</dbReference>
<dbReference type="RefSeq" id="WP_116225694.1">
    <property type="nucleotide sequence ID" value="NZ_AP018437.1"/>
</dbReference>
<dbReference type="Proteomes" id="UP000256388">
    <property type="component" value="Unassembled WGS sequence"/>
</dbReference>
<protein>
    <recommendedName>
        <fullName evidence="6">Thioredoxin</fullName>
    </recommendedName>
</protein>
<dbReference type="SUPFAM" id="SSF48452">
    <property type="entry name" value="TPR-like"/>
    <property type="match status" value="1"/>
</dbReference>
<dbReference type="InterPro" id="IPR005746">
    <property type="entry name" value="Thioredoxin"/>
</dbReference>
<feature type="domain" description="Thioredoxin" evidence="7">
    <location>
        <begin position="1"/>
        <end position="113"/>
    </location>
</feature>
<evidence type="ECO:0000256" key="1">
    <source>
        <dbReference type="ARBA" id="ARBA00008987"/>
    </source>
</evidence>
<evidence type="ECO:0000256" key="2">
    <source>
        <dbReference type="ARBA" id="ARBA00022448"/>
    </source>
</evidence>
<sequence>MNATDHVINVNELNFEYEVVAYSQNIPVLVDFWAEWCKPCQVLGPTLEKIVNEANGGLRLAKVNIDQNPNLATQYNVRSIPTVKAFINGQVVAEFVGMQPESRLREFISNLTPPSPLELDIKKGQGLLLGQNWSEAESVLRAALEQKPDSLPIQLALAKALLAQNQAEEAKSLLDEIPSGREYAQAEILIPYAQSLLDAQHDLLPDESTLDAIFKNSLRLAGQGKFPIALDGLLDILREDKRYQNGRVRQIILAILEIMGEEDPQTRDYRAELNSVLF</sequence>
<keyword evidence="9" id="KW-1185">Reference proteome</keyword>
<dbReference type="Pfam" id="PF00085">
    <property type="entry name" value="Thioredoxin"/>
    <property type="match status" value="1"/>
</dbReference>
<dbReference type="OrthoDB" id="9790390at2"/>
<dbReference type="FunFam" id="3.40.30.10:FF:000001">
    <property type="entry name" value="Thioredoxin"/>
    <property type="match status" value="1"/>
</dbReference>
<dbReference type="NCBIfam" id="TIGR01068">
    <property type="entry name" value="thioredoxin"/>
    <property type="match status" value="1"/>
</dbReference>
<dbReference type="Gene3D" id="3.40.30.10">
    <property type="entry name" value="Glutaredoxin"/>
    <property type="match status" value="1"/>
</dbReference>
<proteinExistence type="inferred from homology"/>
<gene>
    <name evidence="8" type="ORF">DFR64_2427</name>
</gene>
<dbReference type="EMBL" id="QUMS01000003">
    <property type="protein sequence ID" value="REG07222.1"/>
    <property type="molecule type" value="Genomic_DNA"/>
</dbReference>
<dbReference type="CDD" id="cd02947">
    <property type="entry name" value="TRX_family"/>
    <property type="match status" value="1"/>
</dbReference>
<evidence type="ECO:0000256" key="3">
    <source>
        <dbReference type="ARBA" id="ARBA00022982"/>
    </source>
</evidence>
<dbReference type="InterPro" id="IPR036249">
    <property type="entry name" value="Thioredoxin-like_sf"/>
</dbReference>
<dbReference type="AlphaFoldDB" id="A0A347ZW46"/>
<dbReference type="InterPro" id="IPR013766">
    <property type="entry name" value="Thioredoxin_domain"/>
</dbReference>
<dbReference type="GO" id="GO:0006950">
    <property type="term" value="P:response to stress"/>
    <property type="evidence" value="ECO:0007669"/>
    <property type="project" value="UniProtKB-ARBA"/>
</dbReference>
<organism evidence="8 9">
    <name type="scientific">Pelolinea submarina</name>
    <dbReference type="NCBI Taxonomy" id="913107"/>
    <lineage>
        <taxon>Bacteria</taxon>
        <taxon>Bacillati</taxon>
        <taxon>Chloroflexota</taxon>
        <taxon>Anaerolineae</taxon>
        <taxon>Anaerolineales</taxon>
        <taxon>Anaerolineaceae</taxon>
        <taxon>Pelolinea</taxon>
    </lineage>
</organism>
<dbReference type="SUPFAM" id="SSF52833">
    <property type="entry name" value="Thioredoxin-like"/>
    <property type="match status" value="1"/>
</dbReference>
<dbReference type="Pfam" id="PF14559">
    <property type="entry name" value="TPR_19"/>
    <property type="match status" value="1"/>
</dbReference>
<evidence type="ECO:0000259" key="7">
    <source>
        <dbReference type="PROSITE" id="PS51352"/>
    </source>
</evidence>
<reference evidence="8 9" key="1">
    <citation type="submission" date="2018-08" db="EMBL/GenBank/DDBJ databases">
        <title>Genomic Encyclopedia of Type Strains, Phase IV (KMG-IV): sequencing the most valuable type-strain genomes for metagenomic binning, comparative biology and taxonomic classification.</title>
        <authorList>
            <person name="Goeker M."/>
        </authorList>
    </citation>
    <scope>NUCLEOTIDE SEQUENCE [LARGE SCALE GENOMIC DNA]</scope>
    <source>
        <strain evidence="8 9">DSM 23923</strain>
    </source>
</reference>
<evidence type="ECO:0000256" key="4">
    <source>
        <dbReference type="ARBA" id="ARBA00023157"/>
    </source>
</evidence>
<evidence type="ECO:0000313" key="9">
    <source>
        <dbReference type="Proteomes" id="UP000256388"/>
    </source>
</evidence>
<keyword evidence="3" id="KW-0249">Electron transport</keyword>
<dbReference type="GO" id="GO:0015035">
    <property type="term" value="F:protein-disulfide reductase activity"/>
    <property type="evidence" value="ECO:0007669"/>
    <property type="project" value="UniProtKB-UniRule"/>
</dbReference>
<dbReference type="PRINTS" id="PR00421">
    <property type="entry name" value="THIOREDOXIN"/>
</dbReference>
<keyword evidence="2" id="KW-0813">Transport</keyword>
<dbReference type="PANTHER" id="PTHR45663">
    <property type="entry name" value="GEO12009P1"/>
    <property type="match status" value="1"/>
</dbReference>
<dbReference type="Gene3D" id="1.25.40.10">
    <property type="entry name" value="Tetratricopeptide repeat domain"/>
    <property type="match status" value="2"/>
</dbReference>
<dbReference type="InterPro" id="IPR011990">
    <property type="entry name" value="TPR-like_helical_dom_sf"/>
</dbReference>
<comment type="caution">
    <text evidence="8">The sequence shown here is derived from an EMBL/GenBank/DDBJ whole genome shotgun (WGS) entry which is preliminary data.</text>
</comment>
<evidence type="ECO:0000256" key="5">
    <source>
        <dbReference type="ARBA" id="ARBA00023284"/>
    </source>
</evidence>
<comment type="similarity">
    <text evidence="1">Belongs to the thioredoxin family.</text>
</comment>